<feature type="domain" description="Ima1 N-terminal" evidence="9">
    <location>
        <begin position="40"/>
        <end position="154"/>
    </location>
</feature>
<feature type="transmembrane region" description="Helical" evidence="8">
    <location>
        <begin position="292"/>
        <end position="309"/>
    </location>
</feature>
<accession>A0AA38HST0</accession>
<evidence type="ECO:0000313" key="11">
    <source>
        <dbReference type="Proteomes" id="UP001168821"/>
    </source>
</evidence>
<sequence length="586" mass="66021">MIDLVPVLSTVLPIIASTLLIVVVSINLYFKIRRQFPISVNCWFCNSWTKVAYDDRNSFVCPTCLQYNGFTKDGGYNKIIPEQHDELMNTSTRVKSRKSTVSNGLCVLCNNNQQLKMFQLAHFVPLVEENYDVEIEHFQEQLEKAYKLCKKCDRVLKKTLDKQNAWIFGNRLKSMCSNGISKVAEQIKKETKLTLLAKANGFLTIVLVCVVMFTTMSSIKLFTKTLATYVPPPYLSFYKTVIAAINTSRVVELNMPPYVLKSIKIEPYTVVSSIGLLVQTFKMIVGRKSTPTTVNHLLCWIILFLISWVRFSRNFSSYILFVEAFCCFYLLLTAFNKDNHEHTPKTTGKTMRKIVKNLEYTCTDFSESSDFENISGSSKNSGSRDSSYSTLDVPLQYSTAGNVLNSSFVSAKSSMTKHDLDLNKSLNNLHLGGLNFKPPATASVASFAVRRPKPVLSPPKFQTVNSWVAGGFWKNADGVVLPTTLSRSSSESSGFGSQHNEVFVAPKSHFGEFDKLSMHSEPLRFSPSPTYPFSPPEWRRNVFSPSLQPHPSIQRVGSPVRGFENWSDKVNAQAMQRFRGLSLHSN</sequence>
<feature type="compositionally biased region" description="Low complexity" evidence="7">
    <location>
        <begin position="375"/>
        <end position="388"/>
    </location>
</feature>
<gene>
    <name evidence="10" type="ORF">Zmor_025773</name>
</gene>
<feature type="transmembrane region" description="Helical" evidence="8">
    <location>
        <begin position="195"/>
        <end position="216"/>
    </location>
</feature>
<keyword evidence="6" id="KW-0539">Nucleus</keyword>
<evidence type="ECO:0000256" key="4">
    <source>
        <dbReference type="ARBA" id="ARBA00022989"/>
    </source>
</evidence>
<dbReference type="InterPro" id="IPR018617">
    <property type="entry name" value="Ima1_N"/>
</dbReference>
<feature type="transmembrane region" description="Helical" evidence="8">
    <location>
        <begin position="6"/>
        <end position="30"/>
    </location>
</feature>
<reference evidence="10" key="1">
    <citation type="journal article" date="2023" name="G3 (Bethesda)">
        <title>Whole genome assemblies of Zophobas morio and Tenebrio molitor.</title>
        <authorList>
            <person name="Kaur S."/>
            <person name="Stinson S.A."/>
            <person name="diCenzo G.C."/>
        </authorList>
    </citation>
    <scope>NUCLEOTIDE SEQUENCE</scope>
    <source>
        <strain evidence="10">QUZm001</strain>
    </source>
</reference>
<keyword evidence="3 8" id="KW-0812">Transmembrane</keyword>
<dbReference type="GO" id="GO:0051015">
    <property type="term" value="F:actin filament binding"/>
    <property type="evidence" value="ECO:0007669"/>
    <property type="project" value="TreeGrafter"/>
</dbReference>
<dbReference type="GO" id="GO:0030473">
    <property type="term" value="P:nuclear migration along microtubule"/>
    <property type="evidence" value="ECO:0007669"/>
    <property type="project" value="TreeGrafter"/>
</dbReference>
<evidence type="ECO:0000256" key="3">
    <source>
        <dbReference type="ARBA" id="ARBA00022692"/>
    </source>
</evidence>
<dbReference type="InterPro" id="IPR040041">
    <property type="entry name" value="TMEM201"/>
</dbReference>
<name>A0AA38HST0_9CUCU</name>
<evidence type="ECO:0000256" key="6">
    <source>
        <dbReference type="ARBA" id="ARBA00023242"/>
    </source>
</evidence>
<comment type="caution">
    <text evidence="10">The sequence shown here is derived from an EMBL/GenBank/DDBJ whole genome shotgun (WGS) entry which is preliminary data.</text>
</comment>
<feature type="transmembrane region" description="Helical" evidence="8">
    <location>
        <begin position="315"/>
        <end position="335"/>
    </location>
</feature>
<comment type="similarity">
    <text evidence="2">Belongs to the TMEM201 family.</text>
</comment>
<evidence type="ECO:0000256" key="2">
    <source>
        <dbReference type="ARBA" id="ARBA00007600"/>
    </source>
</evidence>
<dbReference type="PANTHER" id="PTHR28646">
    <property type="entry name" value="TRANSMEMBRANE PROTEIN 201"/>
    <property type="match status" value="1"/>
</dbReference>
<evidence type="ECO:0000256" key="8">
    <source>
        <dbReference type="SAM" id="Phobius"/>
    </source>
</evidence>
<dbReference type="AlphaFoldDB" id="A0AA38HST0"/>
<dbReference type="PANTHER" id="PTHR28646:SF1">
    <property type="entry name" value="TRANSMEMBRANE PROTEIN 201"/>
    <property type="match status" value="1"/>
</dbReference>
<protein>
    <recommendedName>
        <fullName evidence="9">Ima1 N-terminal domain-containing protein</fullName>
    </recommendedName>
</protein>
<evidence type="ECO:0000256" key="7">
    <source>
        <dbReference type="SAM" id="MobiDB-lite"/>
    </source>
</evidence>
<dbReference type="EMBL" id="JALNTZ010000008">
    <property type="protein sequence ID" value="KAJ3643035.1"/>
    <property type="molecule type" value="Genomic_DNA"/>
</dbReference>
<evidence type="ECO:0000256" key="5">
    <source>
        <dbReference type="ARBA" id="ARBA00023136"/>
    </source>
</evidence>
<dbReference type="GO" id="GO:0005637">
    <property type="term" value="C:nuclear inner membrane"/>
    <property type="evidence" value="ECO:0007669"/>
    <property type="project" value="UniProtKB-SubCell"/>
</dbReference>
<evidence type="ECO:0000259" key="9">
    <source>
        <dbReference type="Pfam" id="PF09779"/>
    </source>
</evidence>
<feature type="region of interest" description="Disordered" evidence="7">
    <location>
        <begin position="368"/>
        <end position="388"/>
    </location>
</feature>
<organism evidence="10 11">
    <name type="scientific">Zophobas morio</name>
    <dbReference type="NCBI Taxonomy" id="2755281"/>
    <lineage>
        <taxon>Eukaryota</taxon>
        <taxon>Metazoa</taxon>
        <taxon>Ecdysozoa</taxon>
        <taxon>Arthropoda</taxon>
        <taxon>Hexapoda</taxon>
        <taxon>Insecta</taxon>
        <taxon>Pterygota</taxon>
        <taxon>Neoptera</taxon>
        <taxon>Endopterygota</taxon>
        <taxon>Coleoptera</taxon>
        <taxon>Polyphaga</taxon>
        <taxon>Cucujiformia</taxon>
        <taxon>Tenebrionidae</taxon>
        <taxon>Zophobas</taxon>
    </lineage>
</organism>
<comment type="subcellular location">
    <subcellularLocation>
        <location evidence="1">Nucleus inner membrane</location>
        <topology evidence="1">Multi-pass membrane protein</topology>
    </subcellularLocation>
</comment>
<dbReference type="GO" id="GO:0005521">
    <property type="term" value="F:lamin binding"/>
    <property type="evidence" value="ECO:0007669"/>
    <property type="project" value="TreeGrafter"/>
</dbReference>
<dbReference type="Proteomes" id="UP001168821">
    <property type="component" value="Unassembled WGS sequence"/>
</dbReference>
<evidence type="ECO:0000256" key="1">
    <source>
        <dbReference type="ARBA" id="ARBA00004473"/>
    </source>
</evidence>
<keyword evidence="4 8" id="KW-1133">Transmembrane helix</keyword>
<evidence type="ECO:0000313" key="10">
    <source>
        <dbReference type="EMBL" id="KAJ3643035.1"/>
    </source>
</evidence>
<keyword evidence="5 8" id="KW-0472">Membrane</keyword>
<proteinExistence type="inferred from homology"/>
<dbReference type="Pfam" id="PF09779">
    <property type="entry name" value="Ima1_N"/>
    <property type="match status" value="1"/>
</dbReference>
<keyword evidence="11" id="KW-1185">Reference proteome</keyword>